<organism evidence="7 8">
    <name type="scientific">Glycocaulis albus</name>
    <dbReference type="NCBI Taxonomy" id="1382801"/>
    <lineage>
        <taxon>Bacteria</taxon>
        <taxon>Pseudomonadati</taxon>
        <taxon>Pseudomonadota</taxon>
        <taxon>Alphaproteobacteria</taxon>
        <taxon>Maricaulales</taxon>
        <taxon>Maricaulaceae</taxon>
        <taxon>Glycocaulis</taxon>
    </lineage>
</organism>
<evidence type="ECO:0000256" key="1">
    <source>
        <dbReference type="ARBA" id="ARBA00022670"/>
    </source>
</evidence>
<evidence type="ECO:0000259" key="6">
    <source>
        <dbReference type="PROSITE" id="PS50249"/>
    </source>
</evidence>
<dbReference type="SUPFAM" id="SSF102712">
    <property type="entry name" value="JAB1/MPN domain"/>
    <property type="match status" value="1"/>
</dbReference>
<evidence type="ECO:0000256" key="5">
    <source>
        <dbReference type="ARBA" id="ARBA00023049"/>
    </source>
</evidence>
<evidence type="ECO:0000313" key="7">
    <source>
        <dbReference type="EMBL" id="GGH04881.1"/>
    </source>
</evidence>
<dbReference type="InterPro" id="IPR020891">
    <property type="entry name" value="UPF0758_CS"/>
</dbReference>
<comment type="caution">
    <text evidence="7">The sequence shown here is derived from an EMBL/GenBank/DDBJ whole genome shotgun (WGS) entry which is preliminary data.</text>
</comment>
<dbReference type="EMBL" id="BMFS01000010">
    <property type="protein sequence ID" value="GGH04881.1"/>
    <property type="molecule type" value="Genomic_DNA"/>
</dbReference>
<dbReference type="Pfam" id="PF04002">
    <property type="entry name" value="RadC"/>
    <property type="match status" value="1"/>
</dbReference>
<dbReference type="Gene3D" id="3.40.140.10">
    <property type="entry name" value="Cytidine Deaminase, domain 2"/>
    <property type="match status" value="1"/>
</dbReference>
<dbReference type="CDD" id="cd08071">
    <property type="entry name" value="MPN_DUF2466"/>
    <property type="match status" value="1"/>
</dbReference>
<keyword evidence="8" id="KW-1185">Reference proteome</keyword>
<keyword evidence="3" id="KW-0378">Hydrolase</keyword>
<dbReference type="InterPro" id="IPR001405">
    <property type="entry name" value="UPF0758"/>
</dbReference>
<reference evidence="8" key="1">
    <citation type="journal article" date="2019" name="Int. J. Syst. Evol. Microbiol.">
        <title>The Global Catalogue of Microorganisms (GCM) 10K type strain sequencing project: providing services to taxonomists for standard genome sequencing and annotation.</title>
        <authorList>
            <consortium name="The Broad Institute Genomics Platform"/>
            <consortium name="The Broad Institute Genome Sequencing Center for Infectious Disease"/>
            <person name="Wu L."/>
            <person name="Ma J."/>
        </authorList>
    </citation>
    <scope>NUCLEOTIDE SEQUENCE [LARGE SCALE GENOMIC DNA]</scope>
    <source>
        <strain evidence="8">CGMCC 1.12766</strain>
    </source>
</reference>
<evidence type="ECO:0000256" key="2">
    <source>
        <dbReference type="ARBA" id="ARBA00022723"/>
    </source>
</evidence>
<dbReference type="PROSITE" id="PS01302">
    <property type="entry name" value="UPF0758"/>
    <property type="match status" value="1"/>
</dbReference>
<evidence type="ECO:0000313" key="8">
    <source>
        <dbReference type="Proteomes" id="UP000648722"/>
    </source>
</evidence>
<name>A0ABQ1XWJ7_9PROT</name>
<keyword evidence="4" id="KW-0862">Zinc</keyword>
<dbReference type="PROSITE" id="PS50249">
    <property type="entry name" value="MPN"/>
    <property type="match status" value="1"/>
</dbReference>
<keyword evidence="1" id="KW-0645">Protease</keyword>
<evidence type="ECO:0000256" key="3">
    <source>
        <dbReference type="ARBA" id="ARBA00022801"/>
    </source>
</evidence>
<dbReference type="PANTHER" id="PTHR30471">
    <property type="entry name" value="DNA REPAIR PROTEIN RADC"/>
    <property type="match status" value="1"/>
</dbReference>
<gene>
    <name evidence="7" type="ORF">GCM10007420_21660</name>
</gene>
<sequence>MQTALDLQHPECGYAPRDAAIIAEARAVLRRYMTQRPQITSFATAKDYLRTAFAGKKQEVIRVLYLDIKNRLIEDHLAGRGTIAHAPVYPREIIRRALEVGASAMILAHNHPSGEISPSQADIEMTRKILDVAKPFDIAVHDHFIVAGDAVGSMRSAGLM</sequence>
<protein>
    <recommendedName>
        <fullName evidence="6">MPN domain-containing protein</fullName>
    </recommendedName>
</protein>
<dbReference type="Proteomes" id="UP000648722">
    <property type="component" value="Unassembled WGS sequence"/>
</dbReference>
<dbReference type="PANTHER" id="PTHR30471:SF3">
    <property type="entry name" value="UPF0758 PROTEIN YEES-RELATED"/>
    <property type="match status" value="1"/>
</dbReference>
<proteinExistence type="predicted"/>
<accession>A0ABQ1XWJ7</accession>
<dbReference type="InterPro" id="IPR037518">
    <property type="entry name" value="MPN"/>
</dbReference>
<keyword evidence="2" id="KW-0479">Metal-binding</keyword>
<keyword evidence="5" id="KW-0482">Metalloprotease</keyword>
<feature type="domain" description="MPN" evidence="6">
    <location>
        <begin position="37"/>
        <end position="160"/>
    </location>
</feature>
<dbReference type="RefSeq" id="WP_188452609.1">
    <property type="nucleotide sequence ID" value="NZ_BMFS01000010.1"/>
</dbReference>
<dbReference type="InterPro" id="IPR025657">
    <property type="entry name" value="RadC_JAB"/>
</dbReference>
<evidence type="ECO:0000256" key="4">
    <source>
        <dbReference type="ARBA" id="ARBA00022833"/>
    </source>
</evidence>
<dbReference type="NCBIfam" id="TIGR00608">
    <property type="entry name" value="radc"/>
    <property type="match status" value="1"/>
</dbReference>